<name>A0ABQ6X3A7_9EURO</name>
<evidence type="ECO:0000313" key="2">
    <source>
        <dbReference type="EMBL" id="KAE8423770.1"/>
    </source>
</evidence>
<protein>
    <submittedName>
        <fullName evidence="2">Uncharacterized protein</fullName>
    </submittedName>
</protein>
<reference evidence="2 3" key="1">
    <citation type="submission" date="2019-04" db="EMBL/GenBank/DDBJ databases">
        <authorList>
            <consortium name="DOE Joint Genome Institute"/>
            <person name="Mondo S."/>
            <person name="Kjaerbolling I."/>
            <person name="Vesth T."/>
            <person name="Frisvad J.C."/>
            <person name="Nybo J.L."/>
            <person name="Theobald S."/>
            <person name="Kildgaard S."/>
            <person name="Isbrandt T."/>
            <person name="Kuo A."/>
            <person name="Sato A."/>
            <person name="Lyhne E.K."/>
            <person name="Kogle M.E."/>
            <person name="Wiebenga A."/>
            <person name="Kun R.S."/>
            <person name="Lubbers R.J."/>
            <person name="Makela M.R."/>
            <person name="Barry K."/>
            <person name="Chovatia M."/>
            <person name="Clum A."/>
            <person name="Daum C."/>
            <person name="Haridas S."/>
            <person name="He G."/>
            <person name="LaButti K."/>
            <person name="Lipzen A."/>
            <person name="Riley R."/>
            <person name="Salamov A."/>
            <person name="Simmons B.A."/>
            <person name="Magnuson J.K."/>
            <person name="Henrissat B."/>
            <person name="Mortensen U.H."/>
            <person name="Larsen T.O."/>
            <person name="Devries R.P."/>
            <person name="Grigoriev I.V."/>
            <person name="Machida M."/>
            <person name="Baker S.E."/>
            <person name="Andersen M.R."/>
            <person name="Cantor M.N."/>
            <person name="Hua S.X."/>
        </authorList>
    </citation>
    <scope>NUCLEOTIDE SEQUENCE [LARGE SCALE GENOMIC DNA]</scope>
    <source>
        <strain evidence="2 3">CBS 117616</strain>
    </source>
</reference>
<evidence type="ECO:0000256" key="1">
    <source>
        <dbReference type="SAM" id="SignalP"/>
    </source>
</evidence>
<accession>A0ABQ6X3A7</accession>
<sequence>MKLFSSILQGITIFAAFASAIPLSAHSADDGSIRIPVKGVPEPEKRDDGAIRIPVKGVPEPEKRDDGAIRIPVKDYIKTRSGFVENGAFGLNFDLKYGIEKD</sequence>
<keyword evidence="3" id="KW-1185">Reference proteome</keyword>
<evidence type="ECO:0000313" key="3">
    <source>
        <dbReference type="Proteomes" id="UP000325395"/>
    </source>
</evidence>
<gene>
    <name evidence="2" type="ORF">BDV36DRAFT_289868</name>
</gene>
<dbReference type="EMBL" id="ML735687">
    <property type="protein sequence ID" value="KAE8423770.1"/>
    <property type="molecule type" value="Genomic_DNA"/>
</dbReference>
<proteinExistence type="predicted"/>
<keyword evidence="1" id="KW-0732">Signal</keyword>
<dbReference type="Proteomes" id="UP000325395">
    <property type="component" value="Unassembled WGS sequence"/>
</dbReference>
<organism evidence="2 3">
    <name type="scientific">Aspergillus pseudocaelatus</name>
    <dbReference type="NCBI Taxonomy" id="1825620"/>
    <lineage>
        <taxon>Eukaryota</taxon>
        <taxon>Fungi</taxon>
        <taxon>Dikarya</taxon>
        <taxon>Ascomycota</taxon>
        <taxon>Pezizomycotina</taxon>
        <taxon>Eurotiomycetes</taxon>
        <taxon>Eurotiomycetidae</taxon>
        <taxon>Eurotiales</taxon>
        <taxon>Aspergillaceae</taxon>
        <taxon>Aspergillus</taxon>
        <taxon>Aspergillus subgen. Circumdati</taxon>
    </lineage>
</organism>
<feature type="signal peptide" evidence="1">
    <location>
        <begin position="1"/>
        <end position="20"/>
    </location>
</feature>
<feature type="chain" id="PRO_5046224706" evidence="1">
    <location>
        <begin position="21"/>
        <end position="102"/>
    </location>
</feature>